<dbReference type="PANTHER" id="PTHR44846:SF16">
    <property type="entry name" value="TRANSCRIPTIONAL REGULATOR PHNF-RELATED"/>
    <property type="match status" value="1"/>
</dbReference>
<dbReference type="InterPro" id="IPR011663">
    <property type="entry name" value="UTRA"/>
</dbReference>
<dbReference type="PANTHER" id="PTHR44846">
    <property type="entry name" value="MANNOSYL-D-GLYCERATE TRANSPORT/METABOLISM SYSTEM REPRESSOR MNGR-RELATED"/>
    <property type="match status" value="1"/>
</dbReference>
<protein>
    <submittedName>
        <fullName evidence="2">UTRA domain-containing protein</fullName>
    </submittedName>
</protein>
<evidence type="ECO:0000313" key="2">
    <source>
        <dbReference type="EMBL" id="SEO72963.1"/>
    </source>
</evidence>
<gene>
    <name evidence="2" type="ORF">SAMN04490248_110101</name>
</gene>
<organism evidence="2 3">
    <name type="scientific">Salinihabitans flavidus</name>
    <dbReference type="NCBI Taxonomy" id="569882"/>
    <lineage>
        <taxon>Bacteria</taxon>
        <taxon>Pseudomonadati</taxon>
        <taxon>Pseudomonadota</taxon>
        <taxon>Alphaproteobacteria</taxon>
        <taxon>Rhodobacterales</taxon>
        <taxon>Roseobacteraceae</taxon>
        <taxon>Salinihabitans</taxon>
    </lineage>
</organism>
<feature type="domain" description="UbiC transcription regulator-associated" evidence="1">
    <location>
        <begin position="13"/>
        <end position="150"/>
    </location>
</feature>
<dbReference type="EMBL" id="FODS01000010">
    <property type="protein sequence ID" value="SEO72963.1"/>
    <property type="molecule type" value="Genomic_DNA"/>
</dbReference>
<dbReference type="Proteomes" id="UP000198893">
    <property type="component" value="Unassembled WGS sequence"/>
</dbReference>
<dbReference type="Pfam" id="PF07702">
    <property type="entry name" value="UTRA"/>
    <property type="match status" value="1"/>
</dbReference>
<keyword evidence="3" id="KW-1185">Reference proteome</keyword>
<evidence type="ECO:0000313" key="3">
    <source>
        <dbReference type="Proteomes" id="UP000198893"/>
    </source>
</evidence>
<proteinExistence type="predicted"/>
<dbReference type="SMART" id="SM00866">
    <property type="entry name" value="UTRA"/>
    <property type="match status" value="1"/>
</dbReference>
<dbReference type="InterPro" id="IPR028978">
    <property type="entry name" value="Chorismate_lyase_/UTRA_dom_sf"/>
</dbReference>
<dbReference type="GO" id="GO:0003677">
    <property type="term" value="F:DNA binding"/>
    <property type="evidence" value="ECO:0007669"/>
    <property type="project" value="InterPro"/>
</dbReference>
<reference evidence="2 3" key="1">
    <citation type="submission" date="2016-10" db="EMBL/GenBank/DDBJ databases">
        <authorList>
            <person name="de Groot N.N."/>
        </authorList>
    </citation>
    <scope>NUCLEOTIDE SEQUENCE [LARGE SCALE GENOMIC DNA]</scope>
    <source>
        <strain evidence="2 3">DSM 27842</strain>
    </source>
</reference>
<dbReference type="STRING" id="569882.SAMN04490248_110101"/>
<dbReference type="AlphaFoldDB" id="A0A1H8S477"/>
<dbReference type="GO" id="GO:0006355">
    <property type="term" value="P:regulation of DNA-templated transcription"/>
    <property type="evidence" value="ECO:0007669"/>
    <property type="project" value="InterPro"/>
</dbReference>
<name>A0A1H8S477_9RHOB</name>
<sequence length="162" mass="18209">MIRIPSIREEIEAQGHIYRYELLQRRLAKPSKAVAEGLGVDEDTRLLNLRCRHWAGRQVFQYENRWINPDSAPGASEQSFEDFGPNDWLINTVPYSNVDHEISAVSATRITAPVMDVPVATPLLQVRRLTSLHGIGVTAVTLLHPGHDYVLRSAHSTETSQT</sequence>
<dbReference type="Gene3D" id="3.40.1410.10">
    <property type="entry name" value="Chorismate lyase-like"/>
    <property type="match status" value="1"/>
</dbReference>
<evidence type="ECO:0000259" key="1">
    <source>
        <dbReference type="SMART" id="SM00866"/>
    </source>
</evidence>
<dbReference type="SUPFAM" id="SSF64288">
    <property type="entry name" value="Chorismate lyase-like"/>
    <property type="match status" value="1"/>
</dbReference>
<dbReference type="InterPro" id="IPR050679">
    <property type="entry name" value="Bact_HTH_transcr_reg"/>
</dbReference>
<accession>A0A1H8S477</accession>